<dbReference type="STRING" id="238.BBD35_08675"/>
<accession>A0A1T3IYS5</accession>
<dbReference type="EMBL" id="MPOG01000016">
    <property type="protein sequence ID" value="OOH93745.1"/>
    <property type="molecule type" value="Genomic_DNA"/>
</dbReference>
<dbReference type="AlphaFoldDB" id="A0A1T3IYS5"/>
<dbReference type="Gene3D" id="3.40.50.2000">
    <property type="entry name" value="Glycogen Phosphorylase B"/>
    <property type="match status" value="2"/>
</dbReference>
<dbReference type="GO" id="GO:0016757">
    <property type="term" value="F:glycosyltransferase activity"/>
    <property type="evidence" value="ECO:0007669"/>
    <property type="project" value="UniProtKB-ARBA"/>
</dbReference>
<dbReference type="InterPro" id="IPR028098">
    <property type="entry name" value="Glyco_trans_4-like_N"/>
</dbReference>
<dbReference type="RefSeq" id="WP_070904253.1">
    <property type="nucleotide sequence ID" value="NZ_CP016378.1"/>
</dbReference>
<keyword evidence="3" id="KW-1185">Reference proteome</keyword>
<evidence type="ECO:0000259" key="1">
    <source>
        <dbReference type="Pfam" id="PF13439"/>
    </source>
</evidence>
<dbReference type="SUPFAM" id="SSF53756">
    <property type="entry name" value="UDP-Glycosyltransferase/glycogen phosphorylase"/>
    <property type="match status" value="1"/>
</dbReference>
<feature type="domain" description="Glycosyltransferase subfamily 4-like N-terminal" evidence="1">
    <location>
        <begin position="22"/>
        <end position="173"/>
    </location>
</feature>
<dbReference type="Proteomes" id="UP000188947">
    <property type="component" value="Unassembled WGS sequence"/>
</dbReference>
<proteinExistence type="predicted"/>
<reference evidence="2 3" key="1">
    <citation type="submission" date="2016-11" db="EMBL/GenBank/DDBJ databases">
        <title>Genome sequence and comparative genomic analysis of clinical strain Elizabethkingia meningoseptica 61421 PRCM.</title>
        <authorList>
            <person name="Wang M."/>
            <person name="Hu S."/>
            <person name="Cao L."/>
            <person name="Jiang T."/>
            <person name="Zhou Y."/>
            <person name="Ming D."/>
        </authorList>
    </citation>
    <scope>NUCLEOTIDE SEQUENCE [LARGE SCALE GENOMIC DNA]</scope>
    <source>
        <strain evidence="2 3">61421 PRCM</strain>
    </source>
</reference>
<protein>
    <recommendedName>
        <fullName evidence="1">Glycosyltransferase subfamily 4-like N-terminal domain-containing protein</fullName>
    </recommendedName>
</protein>
<gene>
    <name evidence="2" type="ORF">BMF97_15065</name>
</gene>
<dbReference type="Pfam" id="PF13439">
    <property type="entry name" value="Glyco_transf_4"/>
    <property type="match status" value="1"/>
</dbReference>
<evidence type="ECO:0000313" key="3">
    <source>
        <dbReference type="Proteomes" id="UP000188947"/>
    </source>
</evidence>
<sequence>MKILYLTFESRVKDPIIESQVVSLIEEITKTNDNDFTLISFGISSFVKKNNRLVNYEKINRGFALNTIYLFFYLLKNANKFDIIHVRSYLPMIAVIYCKLFRKMKIIFDPRGVYPEEIFYLFKKKNIAYYIFAWNERFFCKFSDAIIVVSQKFKDFYLKKYNLNERKIFVIPTFCQELSVFNNKENILEINLKRDFFHNESSMIFGFSGSYGNWQLTDFVFDFFNLVQDNIENAVFVIFSKEEEAFKQKFMSMNFSKECFFVKSLNKLEMRRYMKQIDYGILFRDNDVVNQVAAPIKVKDYLSSGVPIIMTPNIGDDSQFIVDYKIGYIIEDLTPTSMLKVINEIKNKKLQIDKDKLINLSQQVFGVKVVANHTQDVYSFIK</sequence>
<comment type="caution">
    <text evidence="2">The sequence shown here is derived from an EMBL/GenBank/DDBJ whole genome shotgun (WGS) entry which is preliminary data.</text>
</comment>
<name>A0A1T3IYS5_ELIME</name>
<organism evidence="2 3">
    <name type="scientific">Elizabethkingia meningoseptica</name>
    <name type="common">Chryseobacterium meningosepticum</name>
    <dbReference type="NCBI Taxonomy" id="238"/>
    <lineage>
        <taxon>Bacteria</taxon>
        <taxon>Pseudomonadati</taxon>
        <taxon>Bacteroidota</taxon>
        <taxon>Flavobacteriia</taxon>
        <taxon>Flavobacteriales</taxon>
        <taxon>Weeksellaceae</taxon>
        <taxon>Elizabethkingia</taxon>
    </lineage>
</organism>
<evidence type="ECO:0000313" key="2">
    <source>
        <dbReference type="EMBL" id="OOH93745.1"/>
    </source>
</evidence>